<dbReference type="InterPro" id="IPR019546">
    <property type="entry name" value="TAT_signal_bac_arc"/>
</dbReference>
<dbReference type="EMBL" id="CADCTQ010000053">
    <property type="protein sequence ID" value="CAA9223319.1"/>
    <property type="molecule type" value="Genomic_DNA"/>
</dbReference>
<evidence type="ECO:0000313" key="2">
    <source>
        <dbReference type="EMBL" id="CAA9223319.1"/>
    </source>
</evidence>
<dbReference type="NCBIfam" id="TIGR01409">
    <property type="entry name" value="TAT_signal_seq"/>
    <property type="match status" value="1"/>
</dbReference>
<protein>
    <recommendedName>
        <fullName evidence="1">Xylose isomerase-like TIM barrel domain-containing protein</fullName>
    </recommendedName>
</protein>
<dbReference type="Gene3D" id="3.20.20.150">
    <property type="entry name" value="Divalent-metal-dependent TIM barrel enzymes"/>
    <property type="match status" value="1"/>
</dbReference>
<dbReference type="InterPro" id="IPR050312">
    <property type="entry name" value="IolE/XylAMocC-like"/>
</dbReference>
<dbReference type="PANTHER" id="PTHR12110:SF53">
    <property type="entry name" value="BLR5974 PROTEIN"/>
    <property type="match status" value="1"/>
</dbReference>
<organism evidence="2">
    <name type="scientific">uncultured Cytophagales bacterium</name>
    <dbReference type="NCBI Taxonomy" id="158755"/>
    <lineage>
        <taxon>Bacteria</taxon>
        <taxon>Pseudomonadati</taxon>
        <taxon>Bacteroidota</taxon>
        <taxon>Sphingobacteriia</taxon>
        <taxon>Sphingobacteriales</taxon>
        <taxon>environmental samples</taxon>
    </lineage>
</organism>
<dbReference type="Pfam" id="PF01261">
    <property type="entry name" value="AP_endonuc_2"/>
    <property type="match status" value="1"/>
</dbReference>
<dbReference type="InterPro" id="IPR036237">
    <property type="entry name" value="Xyl_isomerase-like_sf"/>
</dbReference>
<sequence>MISRRNALRQSAALLGAAGLAAFFKPQDARAATRRFRIGACDWSINKRDDVGSLALGAQIGLDGIQVNMGSAANDMHLRRPDVQRAYREAARQHRVQLGGLALGELNNVPYKADDRTDAWVRDSIGVAKALGVKVVLLAFFGKNDLRNDPAGQGVVIEKLKAVAPAAEKAGVILGIESYLSAADHLKIIEAVGSKNVQVYYDVRNSADMGYDIYQEIRWLGKQGQICEFHFKEYDTLLGGGIVDFRKVREAIDEIDYRGWVQIEGAVPKGGDVTQSYVANNAFVRKTLGQG</sequence>
<gene>
    <name evidence="2" type="ORF">AVDCRST_MAG56-556</name>
</gene>
<dbReference type="InterPro" id="IPR013022">
    <property type="entry name" value="Xyl_isomerase-like_TIM-brl"/>
</dbReference>
<dbReference type="SUPFAM" id="SSF51658">
    <property type="entry name" value="Xylose isomerase-like"/>
    <property type="match status" value="1"/>
</dbReference>
<evidence type="ECO:0000259" key="1">
    <source>
        <dbReference type="Pfam" id="PF01261"/>
    </source>
</evidence>
<dbReference type="InterPro" id="IPR006311">
    <property type="entry name" value="TAT_signal"/>
</dbReference>
<feature type="domain" description="Xylose isomerase-like TIM barrel" evidence="1">
    <location>
        <begin position="55"/>
        <end position="266"/>
    </location>
</feature>
<proteinExistence type="predicted"/>
<dbReference type="PANTHER" id="PTHR12110">
    <property type="entry name" value="HYDROXYPYRUVATE ISOMERASE"/>
    <property type="match status" value="1"/>
</dbReference>
<reference evidence="2" key="1">
    <citation type="submission" date="2020-02" db="EMBL/GenBank/DDBJ databases">
        <authorList>
            <person name="Meier V. D."/>
        </authorList>
    </citation>
    <scope>NUCLEOTIDE SEQUENCE</scope>
    <source>
        <strain evidence="2">AVDCRST_MAG56</strain>
    </source>
</reference>
<dbReference type="AlphaFoldDB" id="A0A6J4HFS5"/>
<accession>A0A6J4HFS5</accession>
<dbReference type="PROSITE" id="PS51318">
    <property type="entry name" value="TAT"/>
    <property type="match status" value="1"/>
</dbReference>
<name>A0A6J4HFS5_9SPHI</name>